<gene>
    <name evidence="1" type="ORF">PCON_05789</name>
</gene>
<keyword evidence="2" id="KW-1185">Reference proteome</keyword>
<dbReference type="Proteomes" id="UP000018144">
    <property type="component" value="Unassembled WGS sequence"/>
</dbReference>
<protein>
    <submittedName>
        <fullName evidence="1">Uncharacterized protein</fullName>
    </submittedName>
</protein>
<proteinExistence type="predicted"/>
<evidence type="ECO:0000313" key="1">
    <source>
        <dbReference type="EMBL" id="CCX06202.1"/>
    </source>
</evidence>
<reference evidence="1 2" key="1">
    <citation type="journal article" date="2013" name="PLoS Genet.">
        <title>The genome and development-dependent transcriptomes of Pyronema confluens: a window into fungal evolution.</title>
        <authorList>
            <person name="Traeger S."/>
            <person name="Altegoer F."/>
            <person name="Freitag M."/>
            <person name="Gabaldon T."/>
            <person name="Kempken F."/>
            <person name="Kumar A."/>
            <person name="Marcet-Houben M."/>
            <person name="Poggeler S."/>
            <person name="Stajich J.E."/>
            <person name="Nowrousian M."/>
        </authorList>
    </citation>
    <scope>NUCLEOTIDE SEQUENCE [LARGE SCALE GENOMIC DNA]</scope>
    <source>
        <strain evidence="2">CBS 100304</strain>
        <tissue evidence="1">Vegetative mycelium</tissue>
    </source>
</reference>
<accession>U4KWF7</accession>
<name>U4KWF7_PYROM</name>
<organism evidence="1 2">
    <name type="scientific">Pyronema omphalodes (strain CBS 100304)</name>
    <name type="common">Pyronema confluens</name>
    <dbReference type="NCBI Taxonomy" id="1076935"/>
    <lineage>
        <taxon>Eukaryota</taxon>
        <taxon>Fungi</taxon>
        <taxon>Dikarya</taxon>
        <taxon>Ascomycota</taxon>
        <taxon>Pezizomycotina</taxon>
        <taxon>Pezizomycetes</taxon>
        <taxon>Pezizales</taxon>
        <taxon>Pyronemataceae</taxon>
        <taxon>Pyronema</taxon>
    </lineage>
</organism>
<evidence type="ECO:0000313" key="2">
    <source>
        <dbReference type="Proteomes" id="UP000018144"/>
    </source>
</evidence>
<dbReference type="AlphaFoldDB" id="U4KWF7"/>
<dbReference type="EMBL" id="HF935281">
    <property type="protein sequence ID" value="CCX06202.1"/>
    <property type="molecule type" value="Genomic_DNA"/>
</dbReference>
<sequence>MILDYRVLLELGYLRGI</sequence>